<protein>
    <submittedName>
        <fullName evidence="1">Type II toxin-antitoxin system Phd/YefM family antitoxin</fullName>
    </submittedName>
</protein>
<evidence type="ECO:0000313" key="1">
    <source>
        <dbReference type="EMBL" id="TNH45227.1"/>
    </source>
</evidence>
<dbReference type="EMBL" id="SBIJ01000001">
    <property type="protein sequence ID" value="TNH45227.1"/>
    <property type="molecule type" value="Genomic_DNA"/>
</dbReference>
<dbReference type="AlphaFoldDB" id="A0A5C4RNY7"/>
<reference evidence="1 2" key="1">
    <citation type="submission" date="2019-01" db="EMBL/GenBank/DDBJ databases">
        <title>Draft genome assembly of Photorhabdus luminescens subsp. sonorensis Caborca.</title>
        <authorList>
            <person name="Duong D.A."/>
            <person name="Espinosa-Artiles P."/>
            <person name="Orozco R.A."/>
            <person name="Molnar I."/>
            <person name="Stock P."/>
        </authorList>
    </citation>
    <scope>NUCLEOTIDE SEQUENCE [LARGE SCALE GENOMIC DNA]</scope>
    <source>
        <strain evidence="1 2">Caborca</strain>
    </source>
</reference>
<dbReference type="Proteomes" id="UP000307592">
    <property type="component" value="Unassembled WGS sequence"/>
</dbReference>
<accession>A0A5C4RNY7</accession>
<dbReference type="RefSeq" id="WP_139654192.1">
    <property type="nucleotide sequence ID" value="NZ_CAWOQH010000001.1"/>
</dbReference>
<sequence>MAYQILTNTVASITDLKRNPMGIYLQGEGEAIAILNRNEPAFYCVPPELFAYYQERLTDECTSYGGILNDFLVNLISKKRLSVNADLVFYRII</sequence>
<proteinExistence type="predicted"/>
<comment type="caution">
    <text evidence="1">The sequence shown here is derived from an EMBL/GenBank/DDBJ whole genome shotgun (WGS) entry which is preliminary data.</text>
</comment>
<name>A0A5C4RNY7_PHOLU</name>
<evidence type="ECO:0000313" key="2">
    <source>
        <dbReference type="Proteomes" id="UP000307592"/>
    </source>
</evidence>
<organism evidence="1 2">
    <name type="scientific">Photorhabdus luminescens subsp. sonorensis</name>
    <dbReference type="NCBI Taxonomy" id="1173677"/>
    <lineage>
        <taxon>Bacteria</taxon>
        <taxon>Pseudomonadati</taxon>
        <taxon>Pseudomonadota</taxon>
        <taxon>Gammaproteobacteria</taxon>
        <taxon>Enterobacterales</taxon>
        <taxon>Morganellaceae</taxon>
        <taxon>Photorhabdus</taxon>
    </lineage>
</organism>
<gene>
    <name evidence="1" type="ORF">EP164_00625</name>
</gene>